<dbReference type="STRING" id="3659.A0A0A0KRR8"/>
<dbReference type="Gene3D" id="2.60.210.10">
    <property type="entry name" value="Apoptosis, Tumor Necrosis Factor Receptor Associated Protein 2, Chain A"/>
    <property type="match status" value="2"/>
</dbReference>
<dbReference type="AlphaFoldDB" id="A0A0A0KRR8"/>
<accession>A0A0A0KRR8</accession>
<dbReference type="Pfam" id="PF22486">
    <property type="entry name" value="MATH_2"/>
    <property type="match status" value="2"/>
</dbReference>
<dbReference type="CDD" id="cd00121">
    <property type="entry name" value="MATH"/>
    <property type="match status" value="2"/>
</dbReference>
<dbReference type="InterPro" id="IPR008974">
    <property type="entry name" value="TRAF-like"/>
</dbReference>
<reference evidence="2 3" key="1">
    <citation type="journal article" date="2009" name="Nat. Genet.">
        <title>The genome of the cucumber, Cucumis sativus L.</title>
        <authorList>
            <person name="Huang S."/>
            <person name="Li R."/>
            <person name="Zhang Z."/>
            <person name="Li L."/>
            <person name="Gu X."/>
            <person name="Fan W."/>
            <person name="Lucas W.J."/>
            <person name="Wang X."/>
            <person name="Xie B."/>
            <person name="Ni P."/>
            <person name="Ren Y."/>
            <person name="Zhu H."/>
            <person name="Li J."/>
            <person name="Lin K."/>
            <person name="Jin W."/>
            <person name="Fei Z."/>
            <person name="Li G."/>
            <person name="Staub J."/>
            <person name="Kilian A."/>
            <person name="van der Vossen E.A."/>
            <person name="Wu Y."/>
            <person name="Guo J."/>
            <person name="He J."/>
            <person name="Jia Z."/>
            <person name="Ren Y."/>
            <person name="Tian G."/>
            <person name="Lu Y."/>
            <person name="Ruan J."/>
            <person name="Qian W."/>
            <person name="Wang M."/>
            <person name="Huang Q."/>
            <person name="Li B."/>
            <person name="Xuan Z."/>
            <person name="Cao J."/>
            <person name="Asan"/>
            <person name="Wu Z."/>
            <person name="Zhang J."/>
            <person name="Cai Q."/>
            <person name="Bai Y."/>
            <person name="Zhao B."/>
            <person name="Han Y."/>
            <person name="Li Y."/>
            <person name="Li X."/>
            <person name="Wang S."/>
            <person name="Shi Q."/>
            <person name="Liu S."/>
            <person name="Cho W.K."/>
            <person name="Kim J.Y."/>
            <person name="Xu Y."/>
            <person name="Heller-Uszynska K."/>
            <person name="Miao H."/>
            <person name="Cheng Z."/>
            <person name="Zhang S."/>
            <person name="Wu J."/>
            <person name="Yang Y."/>
            <person name="Kang H."/>
            <person name="Li M."/>
            <person name="Liang H."/>
            <person name="Ren X."/>
            <person name="Shi Z."/>
            <person name="Wen M."/>
            <person name="Jian M."/>
            <person name="Yang H."/>
            <person name="Zhang G."/>
            <person name="Yang Z."/>
            <person name="Chen R."/>
            <person name="Liu S."/>
            <person name="Li J."/>
            <person name="Ma L."/>
            <person name="Liu H."/>
            <person name="Zhou Y."/>
            <person name="Zhao J."/>
            <person name="Fang X."/>
            <person name="Li G."/>
            <person name="Fang L."/>
            <person name="Li Y."/>
            <person name="Liu D."/>
            <person name="Zheng H."/>
            <person name="Zhang Y."/>
            <person name="Qin N."/>
            <person name="Li Z."/>
            <person name="Yang G."/>
            <person name="Yang S."/>
            <person name="Bolund L."/>
            <person name="Kristiansen K."/>
            <person name="Zheng H."/>
            <person name="Li S."/>
            <person name="Zhang X."/>
            <person name="Yang H."/>
            <person name="Wang J."/>
            <person name="Sun R."/>
            <person name="Zhang B."/>
            <person name="Jiang S."/>
            <person name="Wang J."/>
            <person name="Du Y."/>
            <person name="Li S."/>
        </authorList>
    </citation>
    <scope>NUCLEOTIDE SEQUENCE [LARGE SCALE GENOMIC DNA]</scope>
    <source>
        <strain evidence="3">cv. 9930</strain>
    </source>
</reference>
<proteinExistence type="predicted"/>
<dbReference type="InterPro" id="IPR002083">
    <property type="entry name" value="MATH/TRAF_dom"/>
</dbReference>
<reference evidence="2 3" key="4">
    <citation type="journal article" date="2011" name="BMC Genomics">
        <title>RNA-Seq improves annotation of protein-coding genes in the cucumber genome.</title>
        <authorList>
            <person name="Li Z."/>
            <person name="Zhang Z."/>
            <person name="Yan P."/>
            <person name="Huang S."/>
            <person name="Fei Z."/>
            <person name="Lin K."/>
        </authorList>
    </citation>
    <scope>NUCLEOTIDE SEQUENCE [LARGE SCALE GENOMIC DNA]</scope>
    <source>
        <strain evidence="3">cv. 9930</strain>
    </source>
</reference>
<gene>
    <name evidence="2" type="ORF">Csa_5G432540</name>
</gene>
<dbReference type="PANTHER" id="PTHR46162:SF55">
    <property type="entry name" value="MATH DOMAIN-CONTAINING PROTEIN"/>
    <property type="match status" value="1"/>
</dbReference>
<protein>
    <recommendedName>
        <fullName evidence="1">MATH domain-containing protein</fullName>
    </recommendedName>
</protein>
<dbReference type="EMBL" id="CM002926">
    <property type="protein sequence ID" value="KGN51087.1"/>
    <property type="molecule type" value="Genomic_DNA"/>
</dbReference>
<evidence type="ECO:0000313" key="3">
    <source>
        <dbReference type="Proteomes" id="UP000029981"/>
    </source>
</evidence>
<name>A0A0A0KRR8_CUCSA</name>
<dbReference type="Gramene" id="KGN51087">
    <property type="protein sequence ID" value="KGN51087"/>
    <property type="gene ID" value="Csa_5G432540"/>
</dbReference>
<dbReference type="PANTHER" id="PTHR46162">
    <property type="entry name" value="TRAF-LIKE FAMILY PROTEIN"/>
    <property type="match status" value="1"/>
</dbReference>
<dbReference type="OMA" id="CHKWRIS"/>
<evidence type="ECO:0000313" key="2">
    <source>
        <dbReference type="EMBL" id="KGN51087.1"/>
    </source>
</evidence>
<organism evidence="2 3">
    <name type="scientific">Cucumis sativus</name>
    <name type="common">Cucumber</name>
    <dbReference type="NCBI Taxonomy" id="3659"/>
    <lineage>
        <taxon>Eukaryota</taxon>
        <taxon>Viridiplantae</taxon>
        <taxon>Streptophyta</taxon>
        <taxon>Embryophyta</taxon>
        <taxon>Tracheophyta</taxon>
        <taxon>Spermatophyta</taxon>
        <taxon>Magnoliopsida</taxon>
        <taxon>eudicotyledons</taxon>
        <taxon>Gunneridae</taxon>
        <taxon>Pentapetalae</taxon>
        <taxon>rosids</taxon>
        <taxon>fabids</taxon>
        <taxon>Cucurbitales</taxon>
        <taxon>Cucurbitaceae</taxon>
        <taxon>Benincaseae</taxon>
        <taxon>Cucumis</taxon>
    </lineage>
</organism>
<evidence type="ECO:0000259" key="1">
    <source>
        <dbReference type="PROSITE" id="PS50144"/>
    </source>
</evidence>
<reference evidence="2 3" key="2">
    <citation type="journal article" date="2009" name="PLoS ONE">
        <title>An integrated genetic and cytogenetic map of the cucumber genome.</title>
        <authorList>
            <person name="Ren Y."/>
            <person name="Zhang Z."/>
            <person name="Liu J."/>
            <person name="Staub J.E."/>
            <person name="Han Y."/>
            <person name="Cheng Z."/>
            <person name="Li X."/>
            <person name="Lu J."/>
            <person name="Miao H."/>
            <person name="Kang H."/>
            <person name="Xie B."/>
            <person name="Gu X."/>
            <person name="Wang X."/>
            <person name="Du Y."/>
            <person name="Jin W."/>
            <person name="Huang S."/>
        </authorList>
    </citation>
    <scope>NUCLEOTIDE SEQUENCE [LARGE SCALE GENOMIC DNA]</scope>
    <source>
        <strain evidence="3">cv. 9930</strain>
    </source>
</reference>
<feature type="domain" description="MATH" evidence="1">
    <location>
        <begin position="101"/>
        <end position="168"/>
    </location>
</feature>
<keyword evidence="3" id="KW-1185">Reference proteome</keyword>
<dbReference type="PROSITE" id="PS50144">
    <property type="entry name" value="MATH"/>
    <property type="match status" value="2"/>
</dbReference>
<dbReference type="SUPFAM" id="SSF49599">
    <property type="entry name" value="TRAF domain-like"/>
    <property type="match status" value="2"/>
</dbReference>
<dbReference type="Proteomes" id="UP000029981">
    <property type="component" value="Chromosome 5"/>
</dbReference>
<sequence>MYLVTVEDEILTTTLEVNVFFTLLVYDSLEDEYLAVHDGKTKCFHAMKTEWGFENLVSLDTFNVPSNGFLVDDYCAFGVDVFIMKFDGKGEILSSINQPENYKFTWKFKDFSQLRQNRYESNAFTVENYRWKISLYPNGYSQASSEYLSLFLALDSVEELPSRFSSVH</sequence>
<feature type="domain" description="MATH" evidence="1">
    <location>
        <begin position="1"/>
        <end position="81"/>
    </location>
</feature>
<reference evidence="2 3" key="3">
    <citation type="journal article" date="2010" name="BMC Genomics">
        <title>Transcriptome sequencing and comparative analysis of cucumber flowers with different sex types.</title>
        <authorList>
            <person name="Guo S."/>
            <person name="Zheng Y."/>
            <person name="Joung J.G."/>
            <person name="Liu S."/>
            <person name="Zhang Z."/>
            <person name="Crasta O.R."/>
            <person name="Sobral B.W."/>
            <person name="Xu Y."/>
            <person name="Huang S."/>
            <person name="Fei Z."/>
        </authorList>
    </citation>
    <scope>NUCLEOTIDE SEQUENCE [LARGE SCALE GENOMIC DNA]</scope>
    <source>
        <strain evidence="3">cv. 9930</strain>
    </source>
</reference>